<dbReference type="EMBL" id="PHEX01000002">
    <property type="protein sequence ID" value="PKQ28899.1"/>
    <property type="molecule type" value="Genomic_DNA"/>
</dbReference>
<organism evidence="4 5">
    <name type="scientific">Candidatus Anoxymicrobium japonicum</name>
    <dbReference type="NCBI Taxonomy" id="2013648"/>
    <lineage>
        <taxon>Bacteria</taxon>
        <taxon>Bacillati</taxon>
        <taxon>Actinomycetota</taxon>
        <taxon>Candidatus Geothermincolia</taxon>
        <taxon>Candidatus Geothermincolales</taxon>
        <taxon>Candidatus Anoxymicrobiaceae</taxon>
        <taxon>Candidatus Anoxymicrobium</taxon>
    </lineage>
</organism>
<dbReference type="InterPro" id="IPR036409">
    <property type="entry name" value="Aldolase_II/adducin_N_sf"/>
</dbReference>
<feature type="domain" description="Class II aldolase/adducin N-terminal" evidence="3">
    <location>
        <begin position="10"/>
        <end position="187"/>
    </location>
</feature>
<protein>
    <recommendedName>
        <fullName evidence="3">Class II aldolase/adducin N-terminal domain-containing protein</fullName>
    </recommendedName>
</protein>
<dbReference type="Proteomes" id="UP000233654">
    <property type="component" value="Unassembled WGS sequence"/>
</dbReference>
<dbReference type="GO" id="GO:0046872">
    <property type="term" value="F:metal ion binding"/>
    <property type="evidence" value="ECO:0007669"/>
    <property type="project" value="UniProtKB-KW"/>
</dbReference>
<dbReference type="GO" id="GO:0016832">
    <property type="term" value="F:aldehyde-lyase activity"/>
    <property type="evidence" value="ECO:0007669"/>
    <property type="project" value="TreeGrafter"/>
</dbReference>
<dbReference type="AlphaFoldDB" id="A0A2N3G862"/>
<evidence type="ECO:0000313" key="5">
    <source>
        <dbReference type="Proteomes" id="UP000233654"/>
    </source>
</evidence>
<name>A0A2N3G862_9ACTN</name>
<dbReference type="Pfam" id="PF00596">
    <property type="entry name" value="Aldolase_II"/>
    <property type="match status" value="1"/>
</dbReference>
<sequence>MASIKPKELERLVAAGRRMYEGGLVTGALGAIGVRLSGGTVAVTAAGARLGDLSQSDILVMDGSAPEPEAENARTPGKDAGIIRAVLATQTEAASVIRVHSTYTTALAHKGARALLKSSALLENIGGVAFVPYYRPGTAGLAGSVAEVMRANCVVIIEAQGAVVRGADVDDAIDQAEAMEAAARLIFVLRGSNWS</sequence>
<evidence type="ECO:0000256" key="1">
    <source>
        <dbReference type="ARBA" id="ARBA00022723"/>
    </source>
</evidence>
<proteinExistence type="predicted"/>
<accession>A0A2N3G862</accession>
<dbReference type="GO" id="GO:0019323">
    <property type="term" value="P:pentose catabolic process"/>
    <property type="evidence" value="ECO:0007669"/>
    <property type="project" value="TreeGrafter"/>
</dbReference>
<dbReference type="PANTHER" id="PTHR22789">
    <property type="entry name" value="FUCULOSE PHOSPHATE ALDOLASE"/>
    <property type="match status" value="1"/>
</dbReference>
<gene>
    <name evidence="4" type="ORF">CVT63_00200</name>
</gene>
<keyword evidence="2" id="KW-0456">Lyase</keyword>
<keyword evidence="1" id="KW-0479">Metal-binding</keyword>
<evidence type="ECO:0000313" key="4">
    <source>
        <dbReference type="EMBL" id="PKQ28899.1"/>
    </source>
</evidence>
<comment type="caution">
    <text evidence="4">The sequence shown here is derived from an EMBL/GenBank/DDBJ whole genome shotgun (WGS) entry which is preliminary data.</text>
</comment>
<dbReference type="Gene3D" id="3.40.225.10">
    <property type="entry name" value="Class II aldolase/adducin N-terminal domain"/>
    <property type="match status" value="1"/>
</dbReference>
<dbReference type="InterPro" id="IPR050197">
    <property type="entry name" value="Aldolase_class_II_sugar_metab"/>
</dbReference>
<dbReference type="SMART" id="SM01007">
    <property type="entry name" value="Aldolase_II"/>
    <property type="match status" value="1"/>
</dbReference>
<evidence type="ECO:0000259" key="3">
    <source>
        <dbReference type="SMART" id="SM01007"/>
    </source>
</evidence>
<dbReference type="PANTHER" id="PTHR22789:SF0">
    <property type="entry name" value="3-OXO-TETRONATE 4-PHOSPHATE DECARBOXYLASE-RELATED"/>
    <property type="match status" value="1"/>
</dbReference>
<dbReference type="InterPro" id="IPR001303">
    <property type="entry name" value="Aldolase_II/adducin_N"/>
</dbReference>
<evidence type="ECO:0000256" key="2">
    <source>
        <dbReference type="ARBA" id="ARBA00023239"/>
    </source>
</evidence>
<reference evidence="4 5" key="1">
    <citation type="journal article" date="2017" name="ISME J.">
        <title>Potential for microbial H2 and metal transformations associated with novel bacteria and archaea in deep terrestrial subsurface sediments.</title>
        <authorList>
            <person name="Hernsdorf A.W."/>
            <person name="Amano Y."/>
            <person name="Miyakawa K."/>
            <person name="Ise K."/>
            <person name="Suzuki Y."/>
            <person name="Anantharaman K."/>
            <person name="Probst A."/>
            <person name="Burstein D."/>
            <person name="Thomas B.C."/>
            <person name="Banfield J.F."/>
        </authorList>
    </citation>
    <scope>NUCLEOTIDE SEQUENCE [LARGE SCALE GENOMIC DNA]</scope>
    <source>
        <strain evidence="4">HGW-Actinobacteria-3</strain>
    </source>
</reference>
<dbReference type="GO" id="GO:0005829">
    <property type="term" value="C:cytosol"/>
    <property type="evidence" value="ECO:0007669"/>
    <property type="project" value="TreeGrafter"/>
</dbReference>
<dbReference type="SUPFAM" id="SSF53639">
    <property type="entry name" value="AraD/HMP-PK domain-like"/>
    <property type="match status" value="1"/>
</dbReference>